<evidence type="ECO:0000313" key="9">
    <source>
        <dbReference type="EMBL" id="MCG7506287.1"/>
    </source>
</evidence>
<keyword evidence="5" id="KW-0520">NAD</keyword>
<proteinExistence type="inferred from homology"/>
<dbReference type="Pfam" id="PF16363">
    <property type="entry name" value="GDP_Man_Dehyd"/>
    <property type="match status" value="1"/>
</dbReference>
<dbReference type="CDD" id="cd05246">
    <property type="entry name" value="dTDP_GD_SDR_e"/>
    <property type="match status" value="1"/>
</dbReference>
<gene>
    <name evidence="9" type="primary">rfbB</name>
    <name evidence="9" type="ORF">L4923_14775</name>
</gene>
<dbReference type="SUPFAM" id="SSF51735">
    <property type="entry name" value="NAD(P)-binding Rossmann-fold domains"/>
    <property type="match status" value="1"/>
</dbReference>
<evidence type="ECO:0000256" key="7">
    <source>
        <dbReference type="RuleBase" id="RU004473"/>
    </source>
</evidence>
<dbReference type="InterPro" id="IPR036291">
    <property type="entry name" value="NAD(P)-bd_dom_sf"/>
</dbReference>
<dbReference type="EMBL" id="JAKREW010000013">
    <property type="protein sequence ID" value="MCG7506287.1"/>
    <property type="molecule type" value="Genomic_DNA"/>
</dbReference>
<dbReference type="Proteomes" id="UP001201701">
    <property type="component" value="Unassembled WGS sequence"/>
</dbReference>
<dbReference type="InterPro" id="IPR016040">
    <property type="entry name" value="NAD(P)-bd_dom"/>
</dbReference>
<reference evidence="9 10" key="1">
    <citation type="submission" date="2022-02" db="EMBL/GenBank/DDBJ databases">
        <title>Draft genome sequence of Mezorhizobium retamae strain IRAMC:0171 isolated from Retama raetam nodules.</title>
        <authorList>
            <person name="Bengaied R."/>
            <person name="Sbissi I."/>
            <person name="Huber K."/>
            <person name="Ghodbane F."/>
            <person name="Nouioui I."/>
            <person name="Tarhouni M."/>
            <person name="Gtari M."/>
        </authorList>
    </citation>
    <scope>NUCLEOTIDE SEQUENCE [LARGE SCALE GENOMIC DNA]</scope>
    <source>
        <strain evidence="9 10">IRAMC:0171</strain>
    </source>
</reference>
<evidence type="ECO:0000256" key="2">
    <source>
        <dbReference type="ARBA" id="ARBA00001911"/>
    </source>
</evidence>
<keyword evidence="6 7" id="KW-0456">Lyase</keyword>
<evidence type="ECO:0000256" key="4">
    <source>
        <dbReference type="ARBA" id="ARBA00011990"/>
    </source>
</evidence>
<comment type="similarity">
    <text evidence="3 7">Belongs to the NAD(P)-dependent epimerase/dehydratase family. dTDP-glucose dehydratase subfamily.</text>
</comment>
<dbReference type="RefSeq" id="WP_239366324.1">
    <property type="nucleotide sequence ID" value="NZ_JAKREW010000013.1"/>
</dbReference>
<evidence type="ECO:0000256" key="5">
    <source>
        <dbReference type="ARBA" id="ARBA00023027"/>
    </source>
</evidence>
<dbReference type="NCBIfam" id="TIGR01181">
    <property type="entry name" value="dTDP_gluc_dehyt"/>
    <property type="match status" value="1"/>
</dbReference>
<evidence type="ECO:0000256" key="1">
    <source>
        <dbReference type="ARBA" id="ARBA00001539"/>
    </source>
</evidence>
<evidence type="ECO:0000256" key="6">
    <source>
        <dbReference type="ARBA" id="ARBA00023239"/>
    </source>
</evidence>
<protein>
    <recommendedName>
        <fullName evidence="4 7">dTDP-glucose 4,6-dehydratase</fullName>
        <ecNumber evidence="4 7">4.2.1.46</ecNumber>
    </recommendedName>
</protein>
<sequence length="345" mass="38627">MHERAPRRILVTGGAGFIGSALCRRLIAEGYTVCNADKLTYASNLANLASVETHPAYSFVELDIVDNRPLLSVFRSFQPDAVLHLAAESHVDRSISNAPIFVQTNVVGTTVMLDAALTYWNENGRTPTFRFVHVSTDEVYGDLPLEGGRFTEDTPYNPSSPYSASKAASDFMAAAWCRTYGLPVVISNCSNNYGPYQNIEKLIPLMIDKAVRGEQLPVYGKGLNVRDWLHVDDHVEGLERVMLFGQIGSRYNFGGDSERANIDVVHTICKHLDEKRTKPKGSYADQIAYVTDRLGHDLRYAVDSSRAREELGWRPLRQFEEGLGETVDWYLANQEWCEASRRKLG</sequence>
<accession>A0ABS9QFR9</accession>
<name>A0ABS9QFR9_9HYPH</name>
<evidence type="ECO:0000313" key="10">
    <source>
        <dbReference type="Proteomes" id="UP001201701"/>
    </source>
</evidence>
<keyword evidence="10" id="KW-1185">Reference proteome</keyword>
<organism evidence="9 10">
    <name type="scientific">Mesorhizobium retamae</name>
    <dbReference type="NCBI Taxonomy" id="2912854"/>
    <lineage>
        <taxon>Bacteria</taxon>
        <taxon>Pseudomonadati</taxon>
        <taxon>Pseudomonadota</taxon>
        <taxon>Alphaproteobacteria</taxon>
        <taxon>Hyphomicrobiales</taxon>
        <taxon>Phyllobacteriaceae</taxon>
        <taxon>Mesorhizobium</taxon>
    </lineage>
</organism>
<dbReference type="PANTHER" id="PTHR43000">
    <property type="entry name" value="DTDP-D-GLUCOSE 4,6-DEHYDRATASE-RELATED"/>
    <property type="match status" value="1"/>
</dbReference>
<dbReference type="EC" id="4.2.1.46" evidence="4 7"/>
<dbReference type="Gene3D" id="3.40.50.720">
    <property type="entry name" value="NAD(P)-binding Rossmann-like Domain"/>
    <property type="match status" value="1"/>
</dbReference>
<evidence type="ECO:0000259" key="8">
    <source>
        <dbReference type="Pfam" id="PF16363"/>
    </source>
</evidence>
<evidence type="ECO:0000256" key="3">
    <source>
        <dbReference type="ARBA" id="ARBA00008178"/>
    </source>
</evidence>
<dbReference type="Gene3D" id="3.90.25.10">
    <property type="entry name" value="UDP-galactose 4-epimerase, domain 1"/>
    <property type="match status" value="1"/>
</dbReference>
<dbReference type="InterPro" id="IPR005888">
    <property type="entry name" value="dTDP_Gluc_deHydtase"/>
</dbReference>
<comment type="catalytic activity">
    <reaction evidence="1 7">
        <text>dTDP-alpha-D-glucose = dTDP-4-dehydro-6-deoxy-alpha-D-glucose + H2O</text>
        <dbReference type="Rhea" id="RHEA:17221"/>
        <dbReference type="ChEBI" id="CHEBI:15377"/>
        <dbReference type="ChEBI" id="CHEBI:57477"/>
        <dbReference type="ChEBI" id="CHEBI:57649"/>
        <dbReference type="EC" id="4.2.1.46"/>
    </reaction>
</comment>
<dbReference type="GO" id="GO:0008460">
    <property type="term" value="F:dTDP-glucose 4,6-dehydratase activity"/>
    <property type="evidence" value="ECO:0007669"/>
    <property type="project" value="UniProtKB-EC"/>
</dbReference>
<feature type="domain" description="NAD(P)-binding" evidence="8">
    <location>
        <begin position="10"/>
        <end position="325"/>
    </location>
</feature>
<comment type="caution">
    <text evidence="9">The sequence shown here is derived from an EMBL/GenBank/DDBJ whole genome shotgun (WGS) entry which is preliminary data.</text>
</comment>
<comment type="cofactor">
    <cofactor evidence="2 7">
        <name>NAD(+)</name>
        <dbReference type="ChEBI" id="CHEBI:57540"/>
    </cofactor>
</comment>